<evidence type="ECO:0000313" key="3">
    <source>
        <dbReference type="RefSeq" id="XP_017870220.1"/>
    </source>
</evidence>
<dbReference type="RefSeq" id="XP_017870220.1">
    <property type="nucleotide sequence ID" value="XM_018014731.1"/>
</dbReference>
<sequence length="657" mass="75322">MENAICQSETSNQLVSQLHPWSAHMNNVNIVESQCNKTTKLLCKITTHIMEKLTACFGRRQLANELKQKQAITDQLLQRILYSKRLLVDHVEALEQCMQTHPEKATGRQLLTTRSACILLGGTVLQHLVTPRGLRLSLMPSILLTTTFGALCVVKSVFVCRNKIVERKLEELVKTIDEFGNCIRRNMTYFQEIIIMKQAELIESRQIERAWDCITAAKEVTEILYDATRKLELDYPLPPKYGAYYAPMEELRECEYFKNNVTDYSPKHIKDFHNIFAYVQSQYLLRLALTIMTRPSISQLSEELVKIDNQVRQLVQEEEQHFKNLSIAMQNKKQLEIEQLHAAKAEQQKSGPIAVLQHSSLKLSACMVAVAGECQALDVTLQKLTAAEAAKKNNADQLVAVANNMRGIENALAVCCDDFQRLMLVYNKFLNSKLDLGVDPAEKSKSPAKQDEFPESILRVEYSQHPNEPQKCDDFYAYMYDEQEARQFEDEQPAPYPTPEKELLNFEKRITKGKFKPVLRQLKDRIDPIRRVMLEKEREVLAAKGINVDELFGKVEQLEQDQQQQEQQAQQDNRLTEPASPSDSESDSADEIYEKRSKQIKERDNFAEMRQFLAQKEAVNLFQLDGQMRQLLASKAGDSLPSRPAPALEEELIESEC</sequence>
<dbReference type="Proteomes" id="UP000694904">
    <property type="component" value="Chromosome 2"/>
</dbReference>
<dbReference type="GeneID" id="108618639"/>
<reference evidence="2" key="1">
    <citation type="journal article" date="1997" name="Nucleic Acids Res.">
        <title>tRNAscan-SE: a program for improved detection of transfer RNA genes in genomic sequence.</title>
        <authorList>
            <person name="Lowe T.M."/>
            <person name="Eddy S.R."/>
        </authorList>
    </citation>
    <scope>NUCLEOTIDE SEQUENCE [LARGE SCALE GENOMIC DNA]</scope>
</reference>
<feature type="compositionally biased region" description="Acidic residues" evidence="1">
    <location>
        <begin position="648"/>
        <end position="657"/>
    </location>
</feature>
<gene>
    <name evidence="3" type="primary">LOC108618639</name>
</gene>
<protein>
    <submittedName>
        <fullName evidence="3">Uncharacterized protein LOC108618639</fullName>
    </submittedName>
</protein>
<reference evidence="3" key="3">
    <citation type="submission" date="2025-08" db="UniProtKB">
        <authorList>
            <consortium name="RefSeq"/>
        </authorList>
    </citation>
    <scope>IDENTIFICATION</scope>
    <source>
        <tissue evidence="3">Whole organism</tissue>
    </source>
</reference>
<feature type="region of interest" description="Disordered" evidence="1">
    <location>
        <begin position="635"/>
        <end position="657"/>
    </location>
</feature>
<name>A0ABM1PSN4_DROAR</name>
<feature type="region of interest" description="Disordered" evidence="1">
    <location>
        <begin position="558"/>
        <end position="598"/>
    </location>
</feature>
<proteinExistence type="predicted"/>
<keyword evidence="2" id="KW-1185">Reference proteome</keyword>
<reference evidence="2" key="2">
    <citation type="journal article" date="2016" name="G3 (Bethesda)">
        <title>Genome Evolution in Three Species of Cactophilic Drosophila.</title>
        <authorList>
            <person name="Sanchez-Flores A."/>
            <person name="Penazola F."/>
            <person name="Carpinteyro-Ponce J."/>
            <person name="Nazario-Yepiz N."/>
            <person name="Abreu-Goodger C."/>
            <person name="Machado C.A."/>
            <person name="Markow T.A."/>
        </authorList>
    </citation>
    <scope>NUCLEOTIDE SEQUENCE [LARGE SCALE GENOMIC DNA]</scope>
</reference>
<evidence type="ECO:0000313" key="2">
    <source>
        <dbReference type="Proteomes" id="UP000694904"/>
    </source>
</evidence>
<accession>A0ABM1PSN4</accession>
<evidence type="ECO:0000256" key="1">
    <source>
        <dbReference type="SAM" id="MobiDB-lite"/>
    </source>
</evidence>
<feature type="compositionally biased region" description="Low complexity" evidence="1">
    <location>
        <begin position="560"/>
        <end position="583"/>
    </location>
</feature>
<organism evidence="2 3">
    <name type="scientific">Drosophila arizonae</name>
    <name type="common">Fruit fly</name>
    <dbReference type="NCBI Taxonomy" id="7263"/>
    <lineage>
        <taxon>Eukaryota</taxon>
        <taxon>Metazoa</taxon>
        <taxon>Ecdysozoa</taxon>
        <taxon>Arthropoda</taxon>
        <taxon>Hexapoda</taxon>
        <taxon>Insecta</taxon>
        <taxon>Pterygota</taxon>
        <taxon>Neoptera</taxon>
        <taxon>Endopterygota</taxon>
        <taxon>Diptera</taxon>
        <taxon>Brachycera</taxon>
        <taxon>Muscomorpha</taxon>
        <taxon>Ephydroidea</taxon>
        <taxon>Drosophilidae</taxon>
        <taxon>Drosophila</taxon>
    </lineage>
</organism>